<dbReference type="Proteomes" id="UP000664167">
    <property type="component" value="Unassembled WGS sequence"/>
</dbReference>
<reference evidence="1" key="1">
    <citation type="submission" date="2021-03" db="EMBL/GenBank/DDBJ databases">
        <title>Streptomyces poriferae sp. nov., a novel marine sponge-derived Actinobacteria species with anti-MRSA activity.</title>
        <authorList>
            <person name="Sandoval-Powers M."/>
            <person name="Kralova S."/>
            <person name="Nguyen G.-S."/>
            <person name="Fawwal D."/>
            <person name="Degnes K."/>
            <person name="Klinkenberg G."/>
            <person name="Sletta H."/>
            <person name="Wentzel A."/>
            <person name="Liles M.R."/>
        </authorList>
    </citation>
    <scope>NUCLEOTIDE SEQUENCE</scope>
    <source>
        <strain evidence="1">DSM 41794</strain>
    </source>
</reference>
<gene>
    <name evidence="1" type="ORF">J0695_11515</name>
</gene>
<evidence type="ECO:0000313" key="1">
    <source>
        <dbReference type="EMBL" id="MBO0512431.1"/>
    </source>
</evidence>
<dbReference type="EMBL" id="JAFLRJ010000099">
    <property type="protein sequence ID" value="MBO0512431.1"/>
    <property type="molecule type" value="Genomic_DNA"/>
</dbReference>
<comment type="caution">
    <text evidence="1">The sequence shown here is derived from an EMBL/GenBank/DDBJ whole genome shotgun (WGS) entry which is preliminary data.</text>
</comment>
<organism evidence="1 2">
    <name type="scientific">Streptomyces beijiangensis</name>
    <dbReference type="NCBI Taxonomy" id="163361"/>
    <lineage>
        <taxon>Bacteria</taxon>
        <taxon>Bacillati</taxon>
        <taxon>Actinomycetota</taxon>
        <taxon>Actinomycetes</taxon>
        <taxon>Kitasatosporales</taxon>
        <taxon>Streptomycetaceae</taxon>
        <taxon>Streptomyces</taxon>
    </lineage>
</organism>
<dbReference type="RefSeq" id="WP_206961823.1">
    <property type="nucleotide sequence ID" value="NZ_BAAAJJ010000002.1"/>
</dbReference>
<accession>A0A939JDW0</accession>
<protein>
    <submittedName>
        <fullName evidence="1">Uncharacterized protein</fullName>
    </submittedName>
</protein>
<proteinExistence type="predicted"/>
<keyword evidence="2" id="KW-1185">Reference proteome</keyword>
<name>A0A939JDW0_9ACTN</name>
<sequence length="85" mass="9097">MALTFIGIDPETGGGNCPAVWVDTTPVEPDLIFQGYVADAATLAECEQKSPRPDNEAVIRVPARMVPLIREACNAAERAQLRSTA</sequence>
<dbReference type="AlphaFoldDB" id="A0A939JDW0"/>
<evidence type="ECO:0000313" key="2">
    <source>
        <dbReference type="Proteomes" id="UP000664167"/>
    </source>
</evidence>